<dbReference type="Proteomes" id="UP000287651">
    <property type="component" value="Unassembled WGS sequence"/>
</dbReference>
<gene>
    <name evidence="1" type="ORF">B296_00058326</name>
</gene>
<evidence type="ECO:0000313" key="1">
    <source>
        <dbReference type="EMBL" id="RRT40702.1"/>
    </source>
</evidence>
<sequence length="62" mass="6774">AIEGQRDIKNTALIPSVRTIADSKLSVISIGDWPPWNSIGVTPSLVFYTKADLLMMKRGLST</sequence>
<accession>A0A426XMN4</accession>
<reference evidence="1 2" key="1">
    <citation type="journal article" date="2014" name="Agronomy (Basel)">
        <title>A Draft Genome Sequence for Ensete ventricosum, the Drought-Tolerant Tree Against Hunger.</title>
        <authorList>
            <person name="Harrison J."/>
            <person name="Moore K.A."/>
            <person name="Paszkiewicz K."/>
            <person name="Jones T."/>
            <person name="Grant M."/>
            <person name="Ambacheew D."/>
            <person name="Muzemil S."/>
            <person name="Studholme D.J."/>
        </authorList>
    </citation>
    <scope>NUCLEOTIDE SEQUENCE [LARGE SCALE GENOMIC DNA]</scope>
</reference>
<dbReference type="AlphaFoldDB" id="A0A426XMN4"/>
<comment type="caution">
    <text evidence="1">The sequence shown here is derived from an EMBL/GenBank/DDBJ whole genome shotgun (WGS) entry which is preliminary data.</text>
</comment>
<feature type="non-terminal residue" evidence="1">
    <location>
        <position position="1"/>
    </location>
</feature>
<organism evidence="1 2">
    <name type="scientific">Ensete ventricosum</name>
    <name type="common">Abyssinian banana</name>
    <name type="synonym">Musa ensete</name>
    <dbReference type="NCBI Taxonomy" id="4639"/>
    <lineage>
        <taxon>Eukaryota</taxon>
        <taxon>Viridiplantae</taxon>
        <taxon>Streptophyta</taxon>
        <taxon>Embryophyta</taxon>
        <taxon>Tracheophyta</taxon>
        <taxon>Spermatophyta</taxon>
        <taxon>Magnoliopsida</taxon>
        <taxon>Liliopsida</taxon>
        <taxon>Zingiberales</taxon>
        <taxon>Musaceae</taxon>
        <taxon>Ensete</taxon>
    </lineage>
</organism>
<evidence type="ECO:0000313" key="2">
    <source>
        <dbReference type="Proteomes" id="UP000287651"/>
    </source>
</evidence>
<proteinExistence type="predicted"/>
<dbReference type="EMBL" id="AMZH03019175">
    <property type="protein sequence ID" value="RRT40702.1"/>
    <property type="molecule type" value="Genomic_DNA"/>
</dbReference>
<protein>
    <submittedName>
        <fullName evidence="1">Uncharacterized protein</fullName>
    </submittedName>
</protein>
<name>A0A426XMN4_ENSVE</name>